<keyword evidence="2" id="KW-0812">Transmembrane</keyword>
<organism evidence="3 4">
    <name type="scientific">Paracoccus haeundaensis</name>
    <dbReference type="NCBI Taxonomy" id="225362"/>
    <lineage>
        <taxon>Bacteria</taxon>
        <taxon>Pseudomonadati</taxon>
        <taxon>Pseudomonadota</taxon>
        <taxon>Alphaproteobacteria</taxon>
        <taxon>Rhodobacterales</taxon>
        <taxon>Paracoccaceae</taxon>
        <taxon>Paracoccus</taxon>
    </lineage>
</organism>
<keyword evidence="4" id="KW-1185">Reference proteome</keyword>
<feature type="region of interest" description="Disordered" evidence="1">
    <location>
        <begin position="146"/>
        <end position="179"/>
    </location>
</feature>
<dbReference type="GO" id="GO:0016020">
    <property type="term" value="C:membrane"/>
    <property type="evidence" value="ECO:0007669"/>
    <property type="project" value="InterPro"/>
</dbReference>
<comment type="caution">
    <text evidence="3">The sequence shown here is derived from an EMBL/GenBank/DDBJ whole genome shotgun (WGS) entry which is preliminary data.</text>
</comment>
<gene>
    <name evidence="3" type="ORF">FHD67_07085</name>
</gene>
<dbReference type="GeneID" id="97046483"/>
<dbReference type="Pfam" id="PF04186">
    <property type="entry name" value="FxsA"/>
    <property type="match status" value="1"/>
</dbReference>
<keyword evidence="2" id="KW-1133">Transmembrane helix</keyword>
<evidence type="ECO:0000256" key="1">
    <source>
        <dbReference type="SAM" id="MobiDB-lite"/>
    </source>
</evidence>
<dbReference type="AlphaFoldDB" id="A0A5C4R8N3"/>
<evidence type="ECO:0000256" key="2">
    <source>
        <dbReference type="SAM" id="Phobius"/>
    </source>
</evidence>
<proteinExistence type="predicted"/>
<sequence>MRLIAMFLVVPIIEIALFIQVGGLIGLWPTLALVLLSAVAGVAIMRSQGARAGMQIQRSLAEMRDPSRPLAHGAMIIAAGLLLLLPGFFSDALGLLLLIPAVRTMLMAQLARRVRASRVQMHAATMRRDPHRPPYDKGVIDGEFVVADEDDRRPPVDLPLDTDDTGPSRPGRGSGWTRH</sequence>
<evidence type="ECO:0000313" key="3">
    <source>
        <dbReference type="EMBL" id="TNH40041.1"/>
    </source>
</evidence>
<name>A0A5C4R8N3_9RHOB</name>
<dbReference type="NCBIfam" id="NF008528">
    <property type="entry name" value="PRK11463.1-2"/>
    <property type="match status" value="1"/>
</dbReference>
<keyword evidence="2" id="KW-0472">Membrane</keyword>
<reference evidence="3 4" key="1">
    <citation type="submission" date="2019-06" db="EMBL/GenBank/DDBJ databases">
        <authorList>
            <person name="Li J."/>
        </authorList>
    </citation>
    <scope>NUCLEOTIDE SEQUENCE [LARGE SCALE GENOMIC DNA]</scope>
    <source>
        <strain evidence="3 4">CGMCC 1.8012</strain>
    </source>
</reference>
<dbReference type="InterPro" id="IPR007313">
    <property type="entry name" value="FxsA"/>
</dbReference>
<dbReference type="RefSeq" id="WP_139598295.1">
    <property type="nucleotide sequence ID" value="NZ_VDDC01000011.1"/>
</dbReference>
<protein>
    <submittedName>
        <fullName evidence="3">FxsA family protein</fullName>
    </submittedName>
</protein>
<dbReference type="Proteomes" id="UP000304880">
    <property type="component" value="Unassembled WGS sequence"/>
</dbReference>
<feature type="transmembrane region" description="Helical" evidence="2">
    <location>
        <begin position="7"/>
        <end position="25"/>
    </location>
</feature>
<accession>A0A5C4R8N3</accession>
<evidence type="ECO:0000313" key="4">
    <source>
        <dbReference type="Proteomes" id="UP000304880"/>
    </source>
</evidence>
<dbReference type="EMBL" id="VDDC01000011">
    <property type="protein sequence ID" value="TNH40041.1"/>
    <property type="molecule type" value="Genomic_DNA"/>
</dbReference>
<dbReference type="PANTHER" id="PTHR35335:SF1">
    <property type="entry name" value="UPF0716 PROTEIN FXSA"/>
    <property type="match status" value="1"/>
</dbReference>
<feature type="transmembrane region" description="Helical" evidence="2">
    <location>
        <begin position="70"/>
        <end position="89"/>
    </location>
</feature>
<dbReference type="PANTHER" id="PTHR35335">
    <property type="entry name" value="UPF0716 PROTEIN FXSA"/>
    <property type="match status" value="1"/>
</dbReference>